<protein>
    <recommendedName>
        <fullName evidence="4">Methyltransferase</fullName>
    </recommendedName>
</protein>
<keyword evidence="3" id="KW-1185">Reference proteome</keyword>
<evidence type="ECO:0008006" key="4">
    <source>
        <dbReference type="Google" id="ProtNLM"/>
    </source>
</evidence>
<evidence type="ECO:0000313" key="3">
    <source>
        <dbReference type="Proteomes" id="UP001287356"/>
    </source>
</evidence>
<dbReference type="Proteomes" id="UP001287356">
    <property type="component" value="Unassembled WGS sequence"/>
</dbReference>
<evidence type="ECO:0000313" key="2">
    <source>
        <dbReference type="EMBL" id="KAK3384247.1"/>
    </source>
</evidence>
<comment type="similarity">
    <text evidence="1">Belongs to the asaB hydroxylase/desaturase family.</text>
</comment>
<sequence length="293" mass="33310">MSLATVDEQARLVYLQWKDLYTKEKPFQVFANVPAGSDEKLTNLVFEPGPPVTIHDLRGHEDGFSLDGNGFTVIRDEMPGSYDLDSRECMKNDVVPYLEDLVKRHVEGADFVRCFDWGFRKNVDMSVVKMDVNDKMQVLNPGKQVHCDQSPTGALGRLNNHAPEMRDKAKKGRLRIINMWRPLYHPAKDNTLAVCDGSTIDTSDLVEADHISTTYLGSTMYGLYSSNQRWHYLRNQTPEEVFLIKIFDSNFQVAAKCSLHAAFDCTKVDQDALPRESMEMRFIVVSVPHDGED</sequence>
<reference evidence="2" key="2">
    <citation type="submission" date="2023-06" db="EMBL/GenBank/DDBJ databases">
        <authorList>
            <consortium name="Lawrence Berkeley National Laboratory"/>
            <person name="Haridas S."/>
            <person name="Hensen N."/>
            <person name="Bonometti L."/>
            <person name="Westerberg I."/>
            <person name="Brannstrom I.O."/>
            <person name="Guillou S."/>
            <person name="Cros-Aarteil S."/>
            <person name="Calhoun S."/>
            <person name="Kuo A."/>
            <person name="Mondo S."/>
            <person name="Pangilinan J."/>
            <person name="Riley R."/>
            <person name="Labutti K."/>
            <person name="Andreopoulos B."/>
            <person name="Lipzen A."/>
            <person name="Chen C."/>
            <person name="Yanf M."/>
            <person name="Daum C."/>
            <person name="Ng V."/>
            <person name="Clum A."/>
            <person name="Steindorff A."/>
            <person name="Ohm R."/>
            <person name="Martin F."/>
            <person name="Silar P."/>
            <person name="Natvig D."/>
            <person name="Lalanne C."/>
            <person name="Gautier V."/>
            <person name="Ament-Velasquez S.L."/>
            <person name="Kruys A."/>
            <person name="Hutchinson M.I."/>
            <person name="Powell A.J."/>
            <person name="Barry K."/>
            <person name="Miller A.N."/>
            <person name="Grigoriev I.V."/>
            <person name="Debuchy R."/>
            <person name="Gladieux P."/>
            <person name="Thoren M.H."/>
            <person name="Johannesson H."/>
        </authorList>
    </citation>
    <scope>NUCLEOTIDE SEQUENCE</scope>
    <source>
        <strain evidence="2">CBS 958.72</strain>
    </source>
</reference>
<dbReference type="PANTHER" id="PTHR34598:SF3">
    <property type="entry name" value="OXIDOREDUCTASE AN1597"/>
    <property type="match status" value="1"/>
</dbReference>
<organism evidence="2 3">
    <name type="scientific">Lasiosphaeria ovina</name>
    <dbReference type="NCBI Taxonomy" id="92902"/>
    <lineage>
        <taxon>Eukaryota</taxon>
        <taxon>Fungi</taxon>
        <taxon>Dikarya</taxon>
        <taxon>Ascomycota</taxon>
        <taxon>Pezizomycotina</taxon>
        <taxon>Sordariomycetes</taxon>
        <taxon>Sordariomycetidae</taxon>
        <taxon>Sordariales</taxon>
        <taxon>Lasiosphaeriaceae</taxon>
        <taxon>Lasiosphaeria</taxon>
    </lineage>
</organism>
<dbReference type="GO" id="GO:0016491">
    <property type="term" value="F:oxidoreductase activity"/>
    <property type="evidence" value="ECO:0007669"/>
    <property type="project" value="InterPro"/>
</dbReference>
<proteinExistence type="inferred from homology"/>
<name>A0AAE0TYI7_9PEZI</name>
<dbReference type="PANTHER" id="PTHR34598">
    <property type="entry name" value="BLL6449 PROTEIN"/>
    <property type="match status" value="1"/>
</dbReference>
<evidence type="ECO:0000256" key="1">
    <source>
        <dbReference type="ARBA" id="ARBA00023604"/>
    </source>
</evidence>
<comment type="caution">
    <text evidence="2">The sequence shown here is derived from an EMBL/GenBank/DDBJ whole genome shotgun (WGS) entry which is preliminary data.</text>
</comment>
<accession>A0AAE0TYI7</accession>
<gene>
    <name evidence="2" type="ORF">B0T24DRAFT_588827</name>
</gene>
<dbReference type="AlphaFoldDB" id="A0AAE0TYI7"/>
<dbReference type="InterPro" id="IPR044053">
    <property type="entry name" value="AsaB-like"/>
</dbReference>
<reference evidence="2" key="1">
    <citation type="journal article" date="2023" name="Mol. Phylogenet. Evol.">
        <title>Genome-scale phylogeny and comparative genomics of the fungal order Sordariales.</title>
        <authorList>
            <person name="Hensen N."/>
            <person name="Bonometti L."/>
            <person name="Westerberg I."/>
            <person name="Brannstrom I.O."/>
            <person name="Guillou S."/>
            <person name="Cros-Aarteil S."/>
            <person name="Calhoun S."/>
            <person name="Haridas S."/>
            <person name="Kuo A."/>
            <person name="Mondo S."/>
            <person name="Pangilinan J."/>
            <person name="Riley R."/>
            <person name="LaButti K."/>
            <person name="Andreopoulos B."/>
            <person name="Lipzen A."/>
            <person name="Chen C."/>
            <person name="Yan M."/>
            <person name="Daum C."/>
            <person name="Ng V."/>
            <person name="Clum A."/>
            <person name="Steindorff A."/>
            <person name="Ohm R.A."/>
            <person name="Martin F."/>
            <person name="Silar P."/>
            <person name="Natvig D.O."/>
            <person name="Lalanne C."/>
            <person name="Gautier V."/>
            <person name="Ament-Velasquez S.L."/>
            <person name="Kruys A."/>
            <person name="Hutchinson M.I."/>
            <person name="Powell A.J."/>
            <person name="Barry K."/>
            <person name="Miller A.N."/>
            <person name="Grigoriev I.V."/>
            <person name="Debuchy R."/>
            <person name="Gladieux P."/>
            <person name="Hiltunen Thoren M."/>
            <person name="Johannesson H."/>
        </authorList>
    </citation>
    <scope>NUCLEOTIDE SEQUENCE</scope>
    <source>
        <strain evidence="2">CBS 958.72</strain>
    </source>
</reference>
<dbReference type="EMBL" id="JAULSN010000001">
    <property type="protein sequence ID" value="KAK3384247.1"/>
    <property type="molecule type" value="Genomic_DNA"/>
</dbReference>
<dbReference type="NCBIfam" id="NF041278">
    <property type="entry name" value="CmcJ_NvfI_EfuI"/>
    <property type="match status" value="1"/>
</dbReference>